<reference evidence="2 3" key="1">
    <citation type="journal article" date="2012" name="J. Bacteriol.">
        <title>Complete genome sequence of the broad-host-range strain Sinorhizobium fredii USDA257.</title>
        <authorList>
            <person name="Schuldes J."/>
            <person name="Rodriguez Orbegoso M."/>
            <person name="Schmeisser C."/>
            <person name="Krishnan H.B."/>
            <person name="Daniel R."/>
            <person name="Streit W.R."/>
        </authorList>
    </citation>
    <scope>NUCLEOTIDE SEQUENCE [LARGE SCALE GENOMIC DNA]</scope>
    <source>
        <strain evidence="2 3">USDA 257</strain>
    </source>
</reference>
<feature type="domain" description="HicB-like antitoxin of toxin-antitoxin system" evidence="1">
    <location>
        <begin position="4"/>
        <end position="71"/>
    </location>
</feature>
<evidence type="ECO:0000313" key="3">
    <source>
        <dbReference type="Proteomes" id="UP000006180"/>
    </source>
</evidence>
<protein>
    <recommendedName>
        <fullName evidence="1">HicB-like antitoxin of toxin-antitoxin system domain-containing protein</fullName>
    </recommendedName>
</protein>
<evidence type="ECO:0000259" key="1">
    <source>
        <dbReference type="Pfam" id="PF15919"/>
    </source>
</evidence>
<dbReference type="RefSeq" id="WP_014761257.1">
    <property type="nucleotide sequence ID" value="NC_018000.1"/>
</dbReference>
<dbReference type="InterPro" id="IPR035069">
    <property type="entry name" value="TTHA1013/TTHA0281-like"/>
</dbReference>
<dbReference type="Gene3D" id="3.30.160.250">
    <property type="match status" value="1"/>
</dbReference>
<sequence>MSIYLALVEPGNETTAHGIAFPDLPGVHSAADEAVDILPNALEALQLWAEDGDMPLPSDIAAIINRDDIRKALAAGSFLLAVPFTRKATGMKPYDFNIGDEFVMANGWRWRVTDIGTRVVVAIRIQPLVLQSTRDGKVRREEISEIEAEHYGWFDGPPYAVAEQVFDECDLEGIEEICRKEA</sequence>
<organism evidence="2 3">
    <name type="scientific">Sinorhizobium fredii (strain USDA 257)</name>
    <dbReference type="NCBI Taxonomy" id="1185652"/>
    <lineage>
        <taxon>Bacteria</taxon>
        <taxon>Pseudomonadati</taxon>
        <taxon>Pseudomonadota</taxon>
        <taxon>Alphaproteobacteria</taxon>
        <taxon>Hyphomicrobiales</taxon>
        <taxon>Rhizobiaceae</taxon>
        <taxon>Sinorhizobium/Ensifer group</taxon>
        <taxon>Sinorhizobium</taxon>
    </lineage>
</organism>
<dbReference type="Proteomes" id="UP000006180">
    <property type="component" value="Chromosome"/>
</dbReference>
<accession>I3WZK8</accession>
<name>I3WZK8_SINF2</name>
<dbReference type="eggNOG" id="COG1598">
    <property type="taxonomic scope" value="Bacteria"/>
</dbReference>
<dbReference type="SUPFAM" id="SSF143100">
    <property type="entry name" value="TTHA1013/TTHA0281-like"/>
    <property type="match status" value="1"/>
</dbReference>
<dbReference type="EMBL" id="CP003563">
    <property type="protein sequence ID" value="AFL49064.1"/>
    <property type="molecule type" value="Genomic_DNA"/>
</dbReference>
<gene>
    <name evidence="2" type="ORF">USDA257_c04670</name>
</gene>
<evidence type="ECO:0000313" key="2">
    <source>
        <dbReference type="EMBL" id="AFL49064.1"/>
    </source>
</evidence>
<dbReference type="InterPro" id="IPR031807">
    <property type="entry name" value="HicB-like"/>
</dbReference>
<dbReference type="HOGENOM" id="CLU_1481062_0_0_5"/>
<proteinExistence type="predicted"/>
<dbReference type="Pfam" id="PF15919">
    <property type="entry name" value="HicB_lk_antitox"/>
    <property type="match status" value="1"/>
</dbReference>
<dbReference type="AlphaFoldDB" id="I3WZK8"/>
<dbReference type="STRING" id="1185652.USDA257_c04670"/>
<dbReference type="KEGG" id="sfd:USDA257_c04670"/>
<dbReference type="PATRIC" id="fig|1185652.3.peg.482"/>